<evidence type="ECO:0000313" key="7">
    <source>
        <dbReference type="EMBL" id="SEK80759.1"/>
    </source>
</evidence>
<dbReference type="AlphaFoldDB" id="A0A1H7K1R8"/>
<keyword evidence="7" id="KW-0436">Ligase</keyword>
<dbReference type="InterPro" id="IPR007016">
    <property type="entry name" value="O-antigen_ligase-rel_domated"/>
</dbReference>
<dbReference type="EMBL" id="FOAN01000002">
    <property type="protein sequence ID" value="SEK80759.1"/>
    <property type="molecule type" value="Genomic_DNA"/>
</dbReference>
<dbReference type="OrthoDB" id="8050531at2"/>
<dbReference type="RefSeq" id="WP_091830753.1">
    <property type="nucleotide sequence ID" value="NZ_FOAN01000002.1"/>
</dbReference>
<dbReference type="InterPro" id="IPR051533">
    <property type="entry name" value="WaaL-like"/>
</dbReference>
<evidence type="ECO:0000256" key="2">
    <source>
        <dbReference type="ARBA" id="ARBA00022692"/>
    </source>
</evidence>
<feature type="transmembrane region" description="Helical" evidence="5">
    <location>
        <begin position="32"/>
        <end position="51"/>
    </location>
</feature>
<feature type="transmembrane region" description="Helical" evidence="5">
    <location>
        <begin position="181"/>
        <end position="202"/>
    </location>
</feature>
<gene>
    <name evidence="7" type="ORF">SAMN04515666_10253</name>
</gene>
<name>A0A1H7K1R8_9HYPH</name>
<keyword evidence="3 5" id="KW-1133">Transmembrane helix</keyword>
<keyword evidence="2 5" id="KW-0812">Transmembrane</keyword>
<evidence type="ECO:0000256" key="4">
    <source>
        <dbReference type="ARBA" id="ARBA00023136"/>
    </source>
</evidence>
<feature type="transmembrane region" description="Helical" evidence="5">
    <location>
        <begin position="353"/>
        <end position="372"/>
    </location>
</feature>
<dbReference type="PANTHER" id="PTHR37422:SF13">
    <property type="entry name" value="LIPOPOLYSACCHARIDE BIOSYNTHESIS PROTEIN PA4999-RELATED"/>
    <property type="match status" value="1"/>
</dbReference>
<sequence>MSQIFPSASSTASNALRDAPSARASEPAAVRALRIAGVVCLVLLPLAMWLANRSAPLMLGLAAAAFLGAGLLAEPAAASIARLRALLATPLALAIAAFLAWALVSIGWSNKASVSLQAWAELVLPIVFALAIATSGQWRPTPLFLRALALMILAAAILSMIELASGLSQRAALGTGKMMAFVFNRPAITCFLLAVPTVYALWSRPGAHWSDRLLAVLLAVVVAVFAVRSESASVRLGLAVLVLCWACAALAPRFALTAVALAFVTTMALAPVLGVTAQRWLPSMILDRFNSMTGQARIDIWQSFGEVVWVRPVAGTGFGTSAVMREHPVAAEVPAAERELLGVGHPHDMPLQAWAETGVIGAGVLTLAGLLLLARLRRLPPAELAPRLALFTAAFSIAVVGHGAWQGWWIAALGAAILWFGTDAASRRGDDHG</sequence>
<feature type="domain" description="O-antigen ligase-related" evidence="6">
    <location>
        <begin position="218"/>
        <end position="364"/>
    </location>
</feature>
<feature type="transmembrane region" description="Helical" evidence="5">
    <location>
        <begin position="57"/>
        <end position="73"/>
    </location>
</feature>
<dbReference type="GO" id="GO:0016874">
    <property type="term" value="F:ligase activity"/>
    <property type="evidence" value="ECO:0007669"/>
    <property type="project" value="UniProtKB-KW"/>
</dbReference>
<dbReference type="Pfam" id="PF04932">
    <property type="entry name" value="Wzy_C"/>
    <property type="match status" value="1"/>
</dbReference>
<protein>
    <submittedName>
        <fullName evidence="7">O-antigen ligase</fullName>
    </submittedName>
</protein>
<evidence type="ECO:0000256" key="5">
    <source>
        <dbReference type="SAM" id="Phobius"/>
    </source>
</evidence>
<feature type="transmembrane region" description="Helical" evidence="5">
    <location>
        <begin position="143"/>
        <end position="161"/>
    </location>
</feature>
<evidence type="ECO:0000313" key="8">
    <source>
        <dbReference type="Proteomes" id="UP000199664"/>
    </source>
</evidence>
<feature type="transmembrane region" description="Helical" evidence="5">
    <location>
        <begin position="116"/>
        <end position="136"/>
    </location>
</feature>
<feature type="transmembrane region" description="Helical" evidence="5">
    <location>
        <begin position="209"/>
        <end position="227"/>
    </location>
</feature>
<evidence type="ECO:0000256" key="1">
    <source>
        <dbReference type="ARBA" id="ARBA00004141"/>
    </source>
</evidence>
<feature type="transmembrane region" description="Helical" evidence="5">
    <location>
        <begin position="233"/>
        <end position="251"/>
    </location>
</feature>
<organism evidence="7 8">
    <name type="scientific">Bosea lupini</name>
    <dbReference type="NCBI Taxonomy" id="1036779"/>
    <lineage>
        <taxon>Bacteria</taxon>
        <taxon>Pseudomonadati</taxon>
        <taxon>Pseudomonadota</taxon>
        <taxon>Alphaproteobacteria</taxon>
        <taxon>Hyphomicrobiales</taxon>
        <taxon>Boseaceae</taxon>
        <taxon>Bosea</taxon>
    </lineage>
</organism>
<reference evidence="8" key="1">
    <citation type="submission" date="2016-10" db="EMBL/GenBank/DDBJ databases">
        <authorList>
            <person name="Varghese N."/>
            <person name="Submissions S."/>
        </authorList>
    </citation>
    <scope>NUCLEOTIDE SEQUENCE [LARGE SCALE GENOMIC DNA]</scope>
    <source>
        <strain evidence="8">LMG 26383,CCUG 61248,R- 45681</strain>
    </source>
</reference>
<feature type="transmembrane region" description="Helical" evidence="5">
    <location>
        <begin position="384"/>
        <end position="401"/>
    </location>
</feature>
<dbReference type="Proteomes" id="UP000199664">
    <property type="component" value="Unassembled WGS sequence"/>
</dbReference>
<dbReference type="STRING" id="1036779.SAMN04515666_10253"/>
<comment type="subcellular location">
    <subcellularLocation>
        <location evidence="1">Membrane</location>
        <topology evidence="1">Multi-pass membrane protein</topology>
    </subcellularLocation>
</comment>
<dbReference type="GO" id="GO:0016020">
    <property type="term" value="C:membrane"/>
    <property type="evidence" value="ECO:0007669"/>
    <property type="project" value="UniProtKB-SubCell"/>
</dbReference>
<proteinExistence type="predicted"/>
<accession>A0A1H7K1R8</accession>
<keyword evidence="4 5" id="KW-0472">Membrane</keyword>
<evidence type="ECO:0000259" key="6">
    <source>
        <dbReference type="Pfam" id="PF04932"/>
    </source>
</evidence>
<dbReference type="PANTHER" id="PTHR37422">
    <property type="entry name" value="TEICHURONIC ACID BIOSYNTHESIS PROTEIN TUAE"/>
    <property type="match status" value="1"/>
</dbReference>
<evidence type="ECO:0000256" key="3">
    <source>
        <dbReference type="ARBA" id="ARBA00022989"/>
    </source>
</evidence>
<feature type="transmembrane region" description="Helical" evidence="5">
    <location>
        <begin position="85"/>
        <end position="104"/>
    </location>
</feature>
<keyword evidence="8" id="KW-1185">Reference proteome</keyword>